<evidence type="ECO:0000313" key="1">
    <source>
        <dbReference type="EMBL" id="ALA46595.1"/>
    </source>
</evidence>
<name>A0A0K2FL10_9CAUD</name>
<gene>
    <name evidence="1" type="ORF">EYUKI_37</name>
</gene>
<accession>A0A0K2FL10</accession>
<organism evidence="1 2">
    <name type="scientific">Bacillus phage Eyuki</name>
    <dbReference type="NCBI Taxonomy" id="1690431"/>
    <lineage>
        <taxon>Viruses</taxon>
        <taxon>Duplodnaviria</taxon>
        <taxon>Heunggongvirae</taxon>
        <taxon>Uroviricota</taxon>
        <taxon>Caudoviricetes</taxon>
        <taxon>Herelleviridae</taxon>
        <taxon>Bastillevirinae</taxon>
        <taxon>Wphvirus</taxon>
        <taxon>Wphvirus megatron</taxon>
    </lineage>
</organism>
<protein>
    <submittedName>
        <fullName evidence="1">Uncharacterized protein</fullName>
    </submittedName>
</protein>
<sequence length="154" mass="18024">MGEKEMIKSFDFNSDSENIFATMHLRLTDKGKFKLTIREYETKEKTGNNRKQTSVLDVAESHKLLYNLEKKLNEYAHRASTMTITREYYSSNHLEGVSTWMLEDKSLFGMATLHPVVIHNVAFFKLRKFQEVIDAVRIIAVRQEEMSRAKTLKE</sequence>
<dbReference type="Proteomes" id="UP000203939">
    <property type="component" value="Segment"/>
</dbReference>
<dbReference type="RefSeq" id="YP_009211977.1">
    <property type="nucleotide sequence ID" value="NC_028944.1"/>
</dbReference>
<reference evidence="1 2" key="1">
    <citation type="journal article" date="2015" name="Genome Announc.">
        <title>Genome Sequences of Two Bacillus cereus Group Bacteriophages, Eyuki and AvesoBmore.</title>
        <authorList>
            <person name="Erill I."/>
            <person name="Caruso S.M."/>
        </authorList>
    </citation>
    <scope>NUCLEOTIDE SEQUENCE [LARGE SCALE GENOMIC DNA]</scope>
</reference>
<proteinExistence type="predicted"/>
<dbReference type="KEGG" id="vg:26638515"/>
<dbReference type="EMBL" id="KT207918">
    <property type="protein sequence ID" value="ALA46595.1"/>
    <property type="molecule type" value="Genomic_DNA"/>
</dbReference>
<evidence type="ECO:0000313" key="2">
    <source>
        <dbReference type="Proteomes" id="UP000203939"/>
    </source>
</evidence>